<dbReference type="AlphaFoldDB" id="A0A9W4N439"/>
<evidence type="ECO:0000313" key="1">
    <source>
        <dbReference type="EMBL" id="CAG8279855.1"/>
    </source>
</evidence>
<protein>
    <submittedName>
        <fullName evidence="1">Uncharacterized protein</fullName>
    </submittedName>
</protein>
<dbReference type="EMBL" id="CAJVPG010000044">
    <property type="protein sequence ID" value="CAG8279855.1"/>
    <property type="molecule type" value="Genomic_DNA"/>
</dbReference>
<dbReference type="Proteomes" id="UP001152649">
    <property type="component" value="Unassembled WGS sequence"/>
</dbReference>
<keyword evidence="2" id="KW-1185">Reference proteome</keyword>
<organism evidence="1 2">
    <name type="scientific">Penicillium salamii</name>
    <dbReference type="NCBI Taxonomy" id="1612424"/>
    <lineage>
        <taxon>Eukaryota</taxon>
        <taxon>Fungi</taxon>
        <taxon>Dikarya</taxon>
        <taxon>Ascomycota</taxon>
        <taxon>Pezizomycotina</taxon>
        <taxon>Eurotiomycetes</taxon>
        <taxon>Eurotiomycetidae</taxon>
        <taxon>Eurotiales</taxon>
        <taxon>Aspergillaceae</taxon>
        <taxon>Penicillium</taxon>
    </lineage>
</organism>
<sequence>MGVERLEEELLNVFSGLYLFEVENFVIPHVNSFLELIAHLNAWYKKHHGHDILRIIVYSGHAASAGTTSDRWDLALQGPKLDWWEVRKAMKQSAYFADTCFIFDCCSAGSLALGDEDGDELIAAASWNSTAVAAMPWSFTQALVDTLVDLKGAPATLAQIYATLLLSLINEREEEERTD</sequence>
<proteinExistence type="predicted"/>
<name>A0A9W4N439_9EURO</name>
<accession>A0A9W4N439</accession>
<reference evidence="1" key="1">
    <citation type="submission" date="2021-07" db="EMBL/GenBank/DDBJ databases">
        <authorList>
            <person name="Branca A.L. A."/>
        </authorList>
    </citation>
    <scope>NUCLEOTIDE SEQUENCE</scope>
</reference>
<evidence type="ECO:0000313" key="2">
    <source>
        <dbReference type="Proteomes" id="UP001152649"/>
    </source>
</evidence>
<dbReference type="OrthoDB" id="2586582at2759"/>
<comment type="caution">
    <text evidence="1">The sequence shown here is derived from an EMBL/GenBank/DDBJ whole genome shotgun (WGS) entry which is preliminary data.</text>
</comment>
<gene>
    <name evidence="1" type="ORF">PSALAMII_LOCUS1384</name>
</gene>